<reference evidence="3" key="1">
    <citation type="journal article" date="2005" name="Nature">
        <title>The map-based sequence of the rice genome.</title>
        <authorList>
            <consortium name="International rice genome sequencing project (IRGSP)"/>
            <person name="Matsumoto T."/>
            <person name="Wu J."/>
            <person name="Kanamori H."/>
            <person name="Katayose Y."/>
            <person name="Fujisawa M."/>
            <person name="Namiki N."/>
            <person name="Mizuno H."/>
            <person name="Yamamoto K."/>
            <person name="Antonio B.A."/>
            <person name="Baba T."/>
            <person name="Sakata K."/>
            <person name="Nagamura Y."/>
            <person name="Aoki H."/>
            <person name="Arikawa K."/>
            <person name="Arita K."/>
            <person name="Bito T."/>
            <person name="Chiden Y."/>
            <person name="Fujitsuka N."/>
            <person name="Fukunaka R."/>
            <person name="Hamada M."/>
            <person name="Harada C."/>
            <person name="Hayashi A."/>
            <person name="Hijishita S."/>
            <person name="Honda M."/>
            <person name="Hosokawa S."/>
            <person name="Ichikawa Y."/>
            <person name="Idonuma A."/>
            <person name="Iijima M."/>
            <person name="Ikeda M."/>
            <person name="Ikeno M."/>
            <person name="Ito K."/>
            <person name="Ito S."/>
            <person name="Ito T."/>
            <person name="Ito Y."/>
            <person name="Ito Y."/>
            <person name="Iwabuchi A."/>
            <person name="Kamiya K."/>
            <person name="Karasawa W."/>
            <person name="Kurita K."/>
            <person name="Katagiri S."/>
            <person name="Kikuta A."/>
            <person name="Kobayashi H."/>
            <person name="Kobayashi N."/>
            <person name="Machita K."/>
            <person name="Maehara T."/>
            <person name="Masukawa M."/>
            <person name="Mizubayashi T."/>
            <person name="Mukai Y."/>
            <person name="Nagasaki H."/>
            <person name="Nagata Y."/>
            <person name="Naito S."/>
            <person name="Nakashima M."/>
            <person name="Nakama Y."/>
            <person name="Nakamichi Y."/>
            <person name="Nakamura M."/>
            <person name="Meguro A."/>
            <person name="Negishi M."/>
            <person name="Ohta I."/>
            <person name="Ohta T."/>
            <person name="Okamoto M."/>
            <person name="Ono N."/>
            <person name="Saji S."/>
            <person name="Sakaguchi M."/>
            <person name="Sakai K."/>
            <person name="Shibata M."/>
            <person name="Shimokawa T."/>
            <person name="Song J."/>
            <person name="Takazaki Y."/>
            <person name="Terasawa K."/>
            <person name="Tsugane M."/>
            <person name="Tsuji K."/>
            <person name="Ueda S."/>
            <person name="Waki K."/>
            <person name="Yamagata H."/>
            <person name="Yamamoto M."/>
            <person name="Yamamoto S."/>
            <person name="Yamane H."/>
            <person name="Yoshiki S."/>
            <person name="Yoshihara R."/>
            <person name="Yukawa K."/>
            <person name="Zhong H."/>
            <person name="Yano M."/>
            <person name="Yuan Q."/>
            <person name="Ouyang S."/>
            <person name="Liu J."/>
            <person name="Jones K.M."/>
            <person name="Gansberger K."/>
            <person name="Moffat K."/>
            <person name="Hill J."/>
            <person name="Bera J."/>
            <person name="Fadrosh D."/>
            <person name="Jin S."/>
            <person name="Johri S."/>
            <person name="Kim M."/>
            <person name="Overton L."/>
            <person name="Reardon M."/>
            <person name="Tsitrin T."/>
            <person name="Vuong H."/>
            <person name="Weaver B."/>
            <person name="Ciecko A."/>
            <person name="Tallon L."/>
            <person name="Jackson J."/>
            <person name="Pai G."/>
            <person name="Aken S.V."/>
            <person name="Utterback T."/>
            <person name="Reidmuller S."/>
            <person name="Feldblyum T."/>
            <person name="Hsiao J."/>
            <person name="Zismann V."/>
            <person name="Iobst S."/>
            <person name="de Vazeille A.R."/>
            <person name="Buell C.R."/>
            <person name="Ying K."/>
            <person name="Li Y."/>
            <person name="Lu T."/>
            <person name="Huang Y."/>
            <person name="Zhao Q."/>
            <person name="Feng Q."/>
            <person name="Zhang L."/>
            <person name="Zhu J."/>
            <person name="Weng Q."/>
            <person name="Mu J."/>
            <person name="Lu Y."/>
            <person name="Fan D."/>
            <person name="Liu Y."/>
            <person name="Guan J."/>
            <person name="Zhang Y."/>
            <person name="Yu S."/>
            <person name="Liu X."/>
            <person name="Zhang Y."/>
            <person name="Hong G."/>
            <person name="Han B."/>
            <person name="Choisne N."/>
            <person name="Demange N."/>
            <person name="Orjeda G."/>
            <person name="Samain S."/>
            <person name="Cattolico L."/>
            <person name="Pelletier E."/>
            <person name="Couloux A."/>
            <person name="Segurens B."/>
            <person name="Wincker P."/>
            <person name="D'Hont A."/>
            <person name="Scarpelli C."/>
            <person name="Weissenbach J."/>
            <person name="Salanoubat M."/>
            <person name="Quetier F."/>
            <person name="Yu Y."/>
            <person name="Kim H.R."/>
            <person name="Rambo T."/>
            <person name="Currie J."/>
            <person name="Collura K."/>
            <person name="Luo M."/>
            <person name="Yang T."/>
            <person name="Ammiraju J.S.S."/>
            <person name="Engler F."/>
            <person name="Soderlund C."/>
            <person name="Wing R.A."/>
            <person name="Palmer L.E."/>
            <person name="de la Bastide M."/>
            <person name="Spiegel L."/>
            <person name="Nascimento L."/>
            <person name="Zutavern T."/>
            <person name="O'Shaughnessy A."/>
            <person name="Dike S."/>
            <person name="Dedhia N."/>
            <person name="Preston R."/>
            <person name="Balija V."/>
            <person name="McCombie W.R."/>
            <person name="Chow T."/>
            <person name="Chen H."/>
            <person name="Chung M."/>
            <person name="Chen C."/>
            <person name="Shaw J."/>
            <person name="Wu H."/>
            <person name="Hsiao K."/>
            <person name="Chao Y."/>
            <person name="Chu M."/>
            <person name="Cheng C."/>
            <person name="Hour A."/>
            <person name="Lee P."/>
            <person name="Lin S."/>
            <person name="Lin Y."/>
            <person name="Liou J."/>
            <person name="Liu S."/>
            <person name="Hsing Y."/>
            <person name="Raghuvanshi S."/>
            <person name="Mohanty A."/>
            <person name="Bharti A.K."/>
            <person name="Gaur A."/>
            <person name="Gupta V."/>
            <person name="Kumar D."/>
            <person name="Ravi V."/>
            <person name="Vij S."/>
            <person name="Kapur A."/>
            <person name="Khurana P."/>
            <person name="Khurana P."/>
            <person name="Khurana J.P."/>
            <person name="Tyagi A.K."/>
            <person name="Gaikwad K."/>
            <person name="Singh A."/>
            <person name="Dalal V."/>
            <person name="Srivastava S."/>
            <person name="Dixit A."/>
            <person name="Pal A.K."/>
            <person name="Ghazi I.A."/>
            <person name="Yadav M."/>
            <person name="Pandit A."/>
            <person name="Bhargava A."/>
            <person name="Sureshbabu K."/>
            <person name="Batra K."/>
            <person name="Sharma T.R."/>
            <person name="Mohapatra T."/>
            <person name="Singh N.K."/>
            <person name="Messing J."/>
            <person name="Nelson A.B."/>
            <person name="Fuks G."/>
            <person name="Kavchok S."/>
            <person name="Keizer G."/>
            <person name="Linton E."/>
            <person name="Llaca V."/>
            <person name="Song R."/>
            <person name="Tanyolac B."/>
            <person name="Young S."/>
            <person name="Ho-Il K."/>
            <person name="Hahn J.H."/>
            <person name="Sangsakoo G."/>
            <person name="Vanavichit A."/>
            <person name="de Mattos Luiz.A.T."/>
            <person name="Zimmer P.D."/>
            <person name="Malone G."/>
            <person name="Dellagostin O."/>
            <person name="de Oliveira A.C."/>
            <person name="Bevan M."/>
            <person name="Bancroft I."/>
            <person name="Minx P."/>
            <person name="Cordum H."/>
            <person name="Wilson R."/>
            <person name="Cheng Z."/>
            <person name="Jin W."/>
            <person name="Jiang J."/>
            <person name="Leong S.A."/>
            <person name="Iwama H."/>
            <person name="Gojobori T."/>
            <person name="Itoh T."/>
            <person name="Niimura Y."/>
            <person name="Fujii Y."/>
            <person name="Habara T."/>
            <person name="Sakai H."/>
            <person name="Sato Y."/>
            <person name="Wilson G."/>
            <person name="Kumar K."/>
            <person name="McCouch S."/>
            <person name="Juretic N."/>
            <person name="Hoen D."/>
            <person name="Wright S."/>
            <person name="Bruskiewich R."/>
            <person name="Bureau T."/>
            <person name="Miyao A."/>
            <person name="Hirochika H."/>
            <person name="Nishikawa T."/>
            <person name="Kadowaki K."/>
            <person name="Sugiura M."/>
            <person name="Burr B."/>
            <person name="Sasaki T."/>
        </authorList>
    </citation>
    <scope>NUCLEOTIDE SEQUENCE [LARGE SCALE GENOMIC DNA]</scope>
    <source>
        <strain evidence="3">cv. Nipponbare</strain>
    </source>
</reference>
<dbReference type="AlphaFoldDB" id="Q94I20"/>
<feature type="region of interest" description="Disordered" evidence="1">
    <location>
        <begin position="1"/>
        <end position="54"/>
    </location>
</feature>
<dbReference type="PANTHER" id="PTHR31280:SF5">
    <property type="entry name" value="MHD1 DOMAIN-CONTAINING PROTEIN"/>
    <property type="match status" value="1"/>
</dbReference>
<evidence type="ECO:0000313" key="3">
    <source>
        <dbReference type="Proteomes" id="UP000000763"/>
    </source>
</evidence>
<protein>
    <submittedName>
        <fullName evidence="2">Uncharacterized protein</fullName>
    </submittedName>
</protein>
<reference evidence="3" key="2">
    <citation type="journal article" date="2008" name="Nucleic Acids Res.">
        <title>The rice annotation project database (RAP-DB): 2008 update.</title>
        <authorList>
            <consortium name="The rice annotation project (RAP)"/>
        </authorList>
    </citation>
    <scope>GENOME REANNOTATION</scope>
    <source>
        <strain evidence="3">cv. Nipponbare</strain>
    </source>
</reference>
<sequence length="368" mass="38887">MARPATGAKRRIGAGSMAAATCSPSPPLPAPHGTEAPRRGGQRGSSSGIGLRGHGSSPLVSRLLDIARCVRARSVVAMAAWNGGEMGRHKRSHSLSVTSSATPSSDATKLDFAAADVACQFGRVDALGPVELRKTAYEIFMSCRSSSGGNTAGARGAAMEAAEVSLPVARPRGGGGGSRIKNALGLKARRLSSSAVAATQPMMVRTLSQTLGPALPGRGRQLMTSAEIMRQQIRVTEQNNARLRRTLMRAIVGQVKLLEAGLILHPSLPLDRLNSAVLRFREVMRATEIRAIDTAKNSNAMRTLTSAVHALAWRSGVGSGGGDACHWADGYSLNVLLYISLLHTPSHLEPFLSCPRGNQVILLLRYHR</sequence>
<organism evidence="2 3">
    <name type="scientific">Oryza sativa subsp. japonica</name>
    <name type="common">Rice</name>
    <dbReference type="NCBI Taxonomy" id="39947"/>
    <lineage>
        <taxon>Eukaryota</taxon>
        <taxon>Viridiplantae</taxon>
        <taxon>Streptophyta</taxon>
        <taxon>Embryophyta</taxon>
        <taxon>Tracheophyta</taxon>
        <taxon>Spermatophyta</taxon>
        <taxon>Magnoliopsida</taxon>
        <taxon>Liliopsida</taxon>
        <taxon>Poales</taxon>
        <taxon>Poaceae</taxon>
        <taxon>BOP clade</taxon>
        <taxon>Oryzoideae</taxon>
        <taxon>Oryzeae</taxon>
        <taxon>Oryzinae</taxon>
        <taxon>Oryza</taxon>
        <taxon>Oryza sativa</taxon>
    </lineage>
</organism>
<proteinExistence type="predicted"/>
<dbReference type="InterPro" id="IPR008528">
    <property type="entry name" value="unc-13_homologue"/>
</dbReference>
<evidence type="ECO:0000313" key="2">
    <source>
        <dbReference type="EMBL" id="AAK51569.1"/>
    </source>
</evidence>
<dbReference type="PANTHER" id="PTHR31280">
    <property type="entry name" value="PROTEIN UNC-13 HOMOLOG"/>
    <property type="match status" value="1"/>
</dbReference>
<evidence type="ECO:0000256" key="1">
    <source>
        <dbReference type="SAM" id="MobiDB-lite"/>
    </source>
</evidence>
<name>Q94I20_ORYSJ</name>
<feature type="compositionally biased region" description="Low complexity" evidence="1">
    <location>
        <begin position="44"/>
        <end position="54"/>
    </location>
</feature>
<dbReference type="Proteomes" id="UP000000763">
    <property type="component" value="Chromosome 10"/>
</dbReference>
<gene>
    <name evidence="2" type="primary">OSJNBa0034E23.5</name>
</gene>
<dbReference type="EMBL" id="AC022352">
    <property type="protein sequence ID" value="AAK51569.1"/>
    <property type="molecule type" value="Genomic_DNA"/>
</dbReference>
<accession>Q94I20</accession>